<dbReference type="EMBL" id="JAKREW010000084">
    <property type="protein sequence ID" value="MCG7509269.1"/>
    <property type="molecule type" value="Genomic_DNA"/>
</dbReference>
<evidence type="ECO:0000313" key="1">
    <source>
        <dbReference type="EMBL" id="MCG7509269.1"/>
    </source>
</evidence>
<proteinExistence type="predicted"/>
<name>A0ABS9QP93_9HYPH</name>
<dbReference type="RefSeq" id="WP_239370763.1">
    <property type="nucleotide sequence ID" value="NZ_JAKREW010000084.1"/>
</dbReference>
<evidence type="ECO:0000313" key="2">
    <source>
        <dbReference type="Proteomes" id="UP001201701"/>
    </source>
</evidence>
<reference evidence="1 2" key="1">
    <citation type="submission" date="2022-02" db="EMBL/GenBank/DDBJ databases">
        <title>Draft genome sequence of Mezorhizobium retamae strain IRAMC:0171 isolated from Retama raetam nodules.</title>
        <authorList>
            <person name="Bengaied R."/>
            <person name="Sbissi I."/>
            <person name="Huber K."/>
            <person name="Ghodbane F."/>
            <person name="Nouioui I."/>
            <person name="Tarhouni M."/>
            <person name="Gtari M."/>
        </authorList>
    </citation>
    <scope>NUCLEOTIDE SEQUENCE [LARGE SCALE GENOMIC DNA]</scope>
    <source>
        <strain evidence="1 2">IRAMC:0171</strain>
    </source>
</reference>
<organism evidence="1 2">
    <name type="scientific">Mesorhizobium retamae</name>
    <dbReference type="NCBI Taxonomy" id="2912854"/>
    <lineage>
        <taxon>Bacteria</taxon>
        <taxon>Pseudomonadati</taxon>
        <taxon>Pseudomonadota</taxon>
        <taxon>Alphaproteobacteria</taxon>
        <taxon>Hyphomicrobiales</taxon>
        <taxon>Phyllobacteriaceae</taxon>
        <taxon>Mesorhizobium</taxon>
    </lineage>
</organism>
<accession>A0ABS9QP93</accession>
<dbReference type="Proteomes" id="UP001201701">
    <property type="component" value="Unassembled WGS sequence"/>
</dbReference>
<sequence length="147" mass="16325">MMKAQPQILLSTSPTTGRLASCISSLFDVPTANIFGNSFPDDADFDAVFEQGYFLVHAFTGGVFPARLDGFFSSSALSEDNLIRLADCLDVLVCVDRSISESEPHYDGYFRGKKYPYLKVFVEEDSAGDPYYRSDDAEAILQDRFTT</sequence>
<protein>
    <submittedName>
        <fullName evidence="1">Uncharacterized protein</fullName>
    </submittedName>
</protein>
<gene>
    <name evidence="1" type="ORF">L4923_29975</name>
</gene>
<keyword evidence="2" id="KW-1185">Reference proteome</keyword>
<comment type="caution">
    <text evidence="1">The sequence shown here is derived from an EMBL/GenBank/DDBJ whole genome shotgun (WGS) entry which is preliminary data.</text>
</comment>